<dbReference type="Proteomes" id="UP001630127">
    <property type="component" value="Unassembled WGS sequence"/>
</dbReference>
<dbReference type="EMBL" id="JBJUIK010000016">
    <property type="protein sequence ID" value="KAL3500880.1"/>
    <property type="molecule type" value="Genomic_DNA"/>
</dbReference>
<accession>A0ABD2Y3W5</accession>
<organism evidence="2 3">
    <name type="scientific">Cinchona calisaya</name>
    <dbReference type="NCBI Taxonomy" id="153742"/>
    <lineage>
        <taxon>Eukaryota</taxon>
        <taxon>Viridiplantae</taxon>
        <taxon>Streptophyta</taxon>
        <taxon>Embryophyta</taxon>
        <taxon>Tracheophyta</taxon>
        <taxon>Spermatophyta</taxon>
        <taxon>Magnoliopsida</taxon>
        <taxon>eudicotyledons</taxon>
        <taxon>Gunneridae</taxon>
        <taxon>Pentapetalae</taxon>
        <taxon>asterids</taxon>
        <taxon>lamiids</taxon>
        <taxon>Gentianales</taxon>
        <taxon>Rubiaceae</taxon>
        <taxon>Cinchonoideae</taxon>
        <taxon>Cinchoneae</taxon>
        <taxon>Cinchona</taxon>
    </lineage>
</organism>
<name>A0ABD2Y3W5_9GENT</name>
<dbReference type="SUPFAM" id="SSF57938">
    <property type="entry name" value="DnaJ/Hsp40 cysteine-rich domain"/>
    <property type="match status" value="1"/>
</dbReference>
<evidence type="ECO:0000313" key="3">
    <source>
        <dbReference type="Proteomes" id="UP001630127"/>
    </source>
</evidence>
<dbReference type="PANTHER" id="PTHR15852:SF77">
    <property type="entry name" value="PROTEIN P13.9, PUTATIVE-RELATED"/>
    <property type="match status" value="1"/>
</dbReference>
<dbReference type="PANTHER" id="PTHR15852">
    <property type="entry name" value="PLASTID TRANSCRIPTIONALLY ACTIVE PROTEIN"/>
    <property type="match status" value="1"/>
</dbReference>
<evidence type="ECO:0000259" key="1">
    <source>
        <dbReference type="Pfam" id="PF25436"/>
    </source>
</evidence>
<protein>
    <recommendedName>
        <fullName evidence="1">BSD2 cysteine rich domain-containing protein</fullName>
    </recommendedName>
</protein>
<dbReference type="InterPro" id="IPR057453">
    <property type="entry name" value="BSD2_CRD"/>
</dbReference>
<sequence>MATSPCSQPMSYFFISTQKQGSSCSINLCCHKILTGGKFCFLKVKASTSKSSSKDEPSTKPNSVLCADCNGNGAVLCSQCKGNGVNSIDHFNGQFKAGESCWLCGGKKDILCGNCNGAGFIGGFMTSSDT</sequence>
<reference evidence="2 3" key="1">
    <citation type="submission" date="2024-11" db="EMBL/GenBank/DDBJ databases">
        <title>A near-complete genome assembly of Cinchona calisaya.</title>
        <authorList>
            <person name="Lian D.C."/>
            <person name="Zhao X.W."/>
            <person name="Wei L."/>
        </authorList>
    </citation>
    <scope>NUCLEOTIDE SEQUENCE [LARGE SCALE GENOMIC DNA]</scope>
    <source>
        <tissue evidence="2">Nenye</tissue>
    </source>
</reference>
<evidence type="ECO:0000313" key="2">
    <source>
        <dbReference type="EMBL" id="KAL3500880.1"/>
    </source>
</evidence>
<dbReference type="AlphaFoldDB" id="A0ABD2Y3W5"/>
<proteinExistence type="predicted"/>
<dbReference type="InterPro" id="IPR036410">
    <property type="entry name" value="HSP_DnaJ_Cys-rich_dom_sf"/>
</dbReference>
<comment type="caution">
    <text evidence="2">The sequence shown here is derived from an EMBL/GenBank/DDBJ whole genome shotgun (WGS) entry which is preliminary data.</text>
</comment>
<keyword evidence="3" id="KW-1185">Reference proteome</keyword>
<feature type="domain" description="BSD2 cysteine rich" evidence="1">
    <location>
        <begin position="62"/>
        <end position="129"/>
    </location>
</feature>
<dbReference type="Pfam" id="PF25436">
    <property type="entry name" value="BSD2_CRD"/>
    <property type="match status" value="1"/>
</dbReference>
<gene>
    <name evidence="2" type="ORF">ACH5RR_039973</name>
</gene>